<feature type="compositionally biased region" description="Low complexity" evidence="2">
    <location>
        <begin position="77"/>
        <end position="92"/>
    </location>
</feature>
<reference evidence="3 4" key="1">
    <citation type="submission" date="2024-09" db="EMBL/GenBank/DDBJ databases">
        <authorList>
            <person name="Sun Q."/>
            <person name="Mori K."/>
        </authorList>
    </citation>
    <scope>NUCLEOTIDE SEQUENCE [LARGE SCALE GENOMIC DNA]</scope>
    <source>
        <strain evidence="3 4">KCTC 23315</strain>
    </source>
</reference>
<organism evidence="3 4">
    <name type="scientific">Rheinheimera tilapiae</name>
    <dbReference type="NCBI Taxonomy" id="875043"/>
    <lineage>
        <taxon>Bacteria</taxon>
        <taxon>Pseudomonadati</taxon>
        <taxon>Pseudomonadota</taxon>
        <taxon>Gammaproteobacteria</taxon>
        <taxon>Chromatiales</taxon>
        <taxon>Chromatiaceae</taxon>
        <taxon>Rheinheimera</taxon>
    </lineage>
</organism>
<evidence type="ECO:0000256" key="1">
    <source>
        <dbReference type="SAM" id="Coils"/>
    </source>
</evidence>
<comment type="caution">
    <text evidence="3">The sequence shown here is derived from an EMBL/GenBank/DDBJ whole genome shotgun (WGS) entry which is preliminary data.</text>
</comment>
<feature type="coiled-coil region" evidence="1">
    <location>
        <begin position="96"/>
        <end position="125"/>
    </location>
</feature>
<feature type="compositionally biased region" description="Basic and acidic residues" evidence="2">
    <location>
        <begin position="25"/>
        <end position="76"/>
    </location>
</feature>
<sequence length="414" mass="45926">MAAMGLLQGFGRGLSQGAELLNRGMAEDREVERQRLREESMNARWKRQEEREDARYSDEKKYREDRSKVEDKRYIDQKAAQSAATKQAQTNADRSYNLQERQLSAAEEARRAQRIEETLNRIQTKYSREGEQIDRKYDRLLDKAETPEEKDALYLQRDNEHKTLGSKLNGEMLPALKSFGDGLKGTSYASYLDVLAEMGKPKPEENPNKGQIAEGNIDLTKRPVVKNPDGSISTVRSISVGFDDGEYLIPTVSEDGRIMSEKEAIEYFKKTGKHLGIFKTPQDATAYAETLHNQQAAMHSSVPAPSNRVDAVNNVLNQPGPQPAPTAAGNPMPTPGLLKPGFSSGIQSGMSGYNRPAMIDDSSITPLQQLTTAAGRAVVGTKTGLLMDGLEYLHNNAIQPAWAWANTPNNQGRK</sequence>
<name>A0ABV6BAB4_9GAMM</name>
<dbReference type="RefSeq" id="WP_377241406.1">
    <property type="nucleotide sequence ID" value="NZ_JBHLXP010000001.1"/>
</dbReference>
<dbReference type="Proteomes" id="UP001589813">
    <property type="component" value="Unassembled WGS sequence"/>
</dbReference>
<evidence type="ECO:0000313" key="3">
    <source>
        <dbReference type="EMBL" id="MFC0047808.1"/>
    </source>
</evidence>
<feature type="region of interest" description="Disordered" evidence="2">
    <location>
        <begin position="23"/>
        <end position="96"/>
    </location>
</feature>
<dbReference type="EMBL" id="JBHLXP010000001">
    <property type="protein sequence ID" value="MFC0047808.1"/>
    <property type="molecule type" value="Genomic_DNA"/>
</dbReference>
<evidence type="ECO:0000313" key="4">
    <source>
        <dbReference type="Proteomes" id="UP001589813"/>
    </source>
</evidence>
<accession>A0ABV6BAB4</accession>
<gene>
    <name evidence="3" type="ORF">ACFFJP_05870</name>
</gene>
<evidence type="ECO:0000256" key="2">
    <source>
        <dbReference type="SAM" id="MobiDB-lite"/>
    </source>
</evidence>
<keyword evidence="4" id="KW-1185">Reference proteome</keyword>
<proteinExistence type="predicted"/>
<protein>
    <submittedName>
        <fullName evidence="3">Uncharacterized protein</fullName>
    </submittedName>
</protein>
<keyword evidence="1" id="KW-0175">Coiled coil</keyword>